<evidence type="ECO:0000313" key="3">
    <source>
        <dbReference type="Proteomes" id="UP000280368"/>
    </source>
</evidence>
<dbReference type="Proteomes" id="UP000280368">
    <property type="component" value="Unassembled WGS sequence"/>
</dbReference>
<sequence>MSTQKSAAVLNSLLKVNGERTKIFETAKRATKENDLKMLFSEFINLLENFNNDLEKSIIKLNGIPLNLNSRNNVLFRFYSNVKSTFEHNSREDLLNMLEYDEFVAMNKYRQSLSDNLNDLDYELHSYLKTHISMLQERHDRIKELGDQMLTSHNYDKSFTF</sequence>
<comment type="caution">
    <text evidence="2">The sequence shown here is derived from an EMBL/GenBank/DDBJ whole genome shotgun (WGS) entry which is preliminary data.</text>
</comment>
<accession>A0A3L9ZK32</accession>
<dbReference type="AlphaFoldDB" id="A0A3L9ZK32"/>
<dbReference type="InterPro" id="IPR012347">
    <property type="entry name" value="Ferritin-like"/>
</dbReference>
<keyword evidence="3" id="KW-1185">Reference proteome</keyword>
<reference evidence="2 3" key="1">
    <citation type="submission" date="2018-10" db="EMBL/GenBank/DDBJ databases">
        <title>Genomic Encyclopedia of Archaeal and Bacterial Type Strains, Phase II (KMG-II): from individual species to whole genera.</title>
        <authorList>
            <person name="Goeker M."/>
        </authorList>
    </citation>
    <scope>NUCLEOTIDE SEQUENCE [LARGE SCALE GENOMIC DNA]</scope>
    <source>
        <strain evidence="2 3">DSM 19727</strain>
    </source>
</reference>
<evidence type="ECO:0000259" key="1">
    <source>
        <dbReference type="Pfam" id="PF09537"/>
    </source>
</evidence>
<dbReference type="Gene3D" id="1.20.1260.10">
    <property type="match status" value="1"/>
</dbReference>
<evidence type="ECO:0000313" key="2">
    <source>
        <dbReference type="EMBL" id="RMA72744.1"/>
    </source>
</evidence>
<organism evidence="2 3">
    <name type="scientific">Flavobacterium weaverense</name>
    <dbReference type="NCBI Taxonomy" id="271156"/>
    <lineage>
        <taxon>Bacteria</taxon>
        <taxon>Pseudomonadati</taxon>
        <taxon>Bacteroidota</taxon>
        <taxon>Flavobacteriia</taxon>
        <taxon>Flavobacteriales</taxon>
        <taxon>Flavobacteriaceae</taxon>
        <taxon>Flavobacterium</taxon>
    </lineage>
</organism>
<dbReference type="EMBL" id="REFH01000012">
    <property type="protein sequence ID" value="RMA72744.1"/>
    <property type="molecule type" value="Genomic_DNA"/>
</dbReference>
<dbReference type="InterPro" id="IPR019052">
    <property type="entry name" value="DUF2383"/>
</dbReference>
<feature type="domain" description="DUF2383" evidence="1">
    <location>
        <begin position="8"/>
        <end position="113"/>
    </location>
</feature>
<dbReference type="OrthoDB" id="282393at2"/>
<gene>
    <name evidence="2" type="ORF">BC961_2809</name>
</gene>
<protein>
    <submittedName>
        <fullName evidence="2">Uncharacterized protein (TIGR02284 family)</fullName>
    </submittedName>
</protein>
<dbReference type="RefSeq" id="WP_121926373.1">
    <property type="nucleotide sequence ID" value="NZ_CBCSGA010000017.1"/>
</dbReference>
<name>A0A3L9ZK32_9FLAO</name>
<dbReference type="Pfam" id="PF09537">
    <property type="entry name" value="DUF2383"/>
    <property type="match status" value="1"/>
</dbReference>
<proteinExistence type="predicted"/>